<organism evidence="1 2">
    <name type="scientific">Vibrio casei</name>
    <dbReference type="NCBI Taxonomy" id="673372"/>
    <lineage>
        <taxon>Bacteria</taxon>
        <taxon>Pseudomonadati</taxon>
        <taxon>Pseudomonadota</taxon>
        <taxon>Gammaproteobacteria</taxon>
        <taxon>Vibrionales</taxon>
        <taxon>Vibrionaceae</taxon>
        <taxon>Vibrio</taxon>
    </lineage>
</organism>
<evidence type="ECO:0000313" key="1">
    <source>
        <dbReference type="EMBL" id="RCS73565.1"/>
    </source>
</evidence>
<evidence type="ECO:0000313" key="2">
    <source>
        <dbReference type="Proteomes" id="UP000252479"/>
    </source>
</evidence>
<sequence length="173" mass="19638">MNSKDANEHKVVSSQKLLKEIITTPTNFIHNDKLQIALKSQGRFAKFNFPEYEILPCSLNTLKTASNALLNRGFIELDELRANAIIAIEKAKVSTVANTKTRTGLKYKVAELKEKNLILMNRHSEMRNIVSLLKAELKKIAVIETEEQRLEQYAFITKKTDAMLSLGIFTESK</sequence>
<dbReference type="EMBL" id="QPGL01000001">
    <property type="protein sequence ID" value="RCS73565.1"/>
    <property type="molecule type" value="Genomic_DNA"/>
</dbReference>
<accession>A0A368LP22</accession>
<comment type="caution">
    <text evidence="1">The sequence shown here is derived from an EMBL/GenBank/DDBJ whole genome shotgun (WGS) entry which is preliminary data.</text>
</comment>
<name>A0A368LP22_9VIBR</name>
<dbReference type="AlphaFoldDB" id="A0A368LP22"/>
<keyword evidence="2" id="KW-1185">Reference proteome</keyword>
<protein>
    <submittedName>
        <fullName evidence="1">Uncharacterized protein</fullName>
    </submittedName>
</protein>
<gene>
    <name evidence="1" type="ORF">CIK83_08060</name>
</gene>
<dbReference type="RefSeq" id="WP_086960558.1">
    <property type="nucleotide sequence ID" value="NZ_FUKS01000033.1"/>
</dbReference>
<proteinExistence type="predicted"/>
<reference evidence="1 2" key="1">
    <citation type="journal article" date="2017" name="Elife">
        <title>Extensive horizontal gene transfer in cheese-associated bacteria.</title>
        <authorList>
            <person name="Bonham K.S."/>
            <person name="Wolfe B.E."/>
            <person name="Dutton R.J."/>
        </authorList>
    </citation>
    <scope>NUCLEOTIDE SEQUENCE [LARGE SCALE GENOMIC DNA]</scope>
    <source>
        <strain evidence="1 2">JB196</strain>
    </source>
</reference>
<dbReference type="Proteomes" id="UP000252479">
    <property type="component" value="Unassembled WGS sequence"/>
</dbReference>
<dbReference type="GeneID" id="303188870"/>